<accession>A0ACB9UMF9</accession>
<dbReference type="Proteomes" id="UP001057279">
    <property type="component" value="Linkage Group LG14"/>
</dbReference>
<dbReference type="EMBL" id="CM043039">
    <property type="protein sequence ID" value="KAI4574015.1"/>
    <property type="molecule type" value="Genomic_DNA"/>
</dbReference>
<name>A0ACB9UMF9_9CETA</name>
<evidence type="ECO:0000313" key="1">
    <source>
        <dbReference type="EMBL" id="KAI4574015.1"/>
    </source>
</evidence>
<gene>
    <name evidence="1" type="ORF">MJG53_012191</name>
</gene>
<proteinExistence type="predicted"/>
<protein>
    <submittedName>
        <fullName evidence="1">Uncharacterized protein</fullName>
    </submittedName>
</protein>
<sequence length="1621" mass="182160">MRDTAATALEESASACPHSRRGLTPLGRLQKYPKIHVSTGEESSGSGPEFTQGLRPRHQRERNSERPPRNSHGDWPFLRPPERVPEGPVPRIDSHHVCTWDSPVGKPRGKDTRENHRCFDPRGGLRDTAATTLEESASACPHSRRGLTPLGRLQKYPKIHVSTGEESSGSGPEFTQGLRPRHQRERNSERPPRNSHGDWPFLRPPERVPEGPVPRIDSHHVCTWDSPVGKPRGKDTRENHRCFDPRGGLRDTAATALEESASACPHSRRGLTPLGRLQKYPKIHVSTGEESSGSGPEFTQGLRPRHQRERNSERPPRNSHGDWPFLRPPERVPEGPVPRIDSHHVCTWDSPVGKPRGKDTRENHRCFDPRGGLRDTAATALEESASACPHSRRGLTPLGRLQKYPKIHVSTGEESSGSGPEFTQGLRPRHQRERNSERPPRNSHGDWPFLRPPERVPEGPVPRIDSHHVCTWDSPVGKPRGKDTRENHRCFDPRGGLRDTAATALEESASACPHSRRGLTPLGRLQKYPKIHVSTGEESSGSGPEFTQGLRPRHQRERNSERPPRNSHGDWPFLRPPERVPEGPVPRIDSHHVCTWDSPVGKPRGKDTRENHRCFDPRGGLRDTAATALEESASACPHSRRGLTPLGRLQKYPKIHVSTGEESSGSGPEFTQGLRPRHQRERNSERPPRNSHGDWPFLRPPERVPEGPVPRIDSHHVCTWDSPVGKPRGKDTRENHRCFDPRGGLRDTAATALEESASACPHSRRGLTPLGRLQKYPKIHVSTGEESSGSGPEFTQGLRPRHQRERNSERPPRNSHGDWPFLRPPERVPEGPVPRIDSHHVCTWDSPVGKPRGKDTRENHRCFDPRGGLCDTAATALEESASACPHSRRGLTPLGRLQKYPKIHVSTGEESSGSGPEFIQGLRPRHQRERNSERPPRNSHGDWPFLRPPERVPEGPVGKNSRRSRRISRGGALHRKGERNSRVVPPFQESPRCVSPFQRNRFSLHCLDVQAEDRLPPRVHVGQPCGKASWESLVGKPRGKDTRENHRCFDPRGGLRDTAATALEESASACPHSRRGLTPLGKLQKYPKIHVSTGEESSGSGPEFTQGLRPRHQRERNSERPPRNSHGDWPFLRPPERVPEGPVGKNSRRSRRISRGGALHRKGERNSRVVPPFQESPRCVSPFQRNRFSLHCLDVQAEDRLPPRVHVGQPCGKASWESLVGKPRGKDTRENHRCFDPRGGLRDTAATALEESASACPHSRRGLTPLGKLQKYPKIHVSTGEESSGSGPEFTQGLRPRHQRERNSERPPRNSHGDWPFLRPPERVPEGPVKYPKIHVSTGEESSGSGPEFTQGLRPRHQRERNSERPPRNSHGDWPFLRPPERVPEGPVKYPKIHVSTGEESSGSGPEFTQGLRPRHQRERNSERPPRNSHGDWPFLRPPERVPEGPVKYPKIHVSTGEESSGSGPEFTQGLRPRHQRERNSERPPRNSHGDWPFLRPPERVPEGPVGKNSRRSRRISRGGALHRKGERNSRVVPPFQESPRCVSPFQRNRFSLHCLDVQAEDRLPPRVHVGQRCGKASWESLVGKTGGNTIDALIHGADCVTLLLPLWRKAQVHARIRDED</sequence>
<keyword evidence="2" id="KW-1185">Reference proteome</keyword>
<reference evidence="1" key="1">
    <citation type="submission" date="2022-03" db="EMBL/GenBank/DDBJ databases">
        <title>Genomic analyses of argali, domestic sheep and their hybrids provide insights into chromosomal evolution, heterosis and genetic basis of agronomic traits.</title>
        <authorList>
            <person name="Li M."/>
        </authorList>
    </citation>
    <scope>NUCLEOTIDE SEQUENCE</scope>
    <source>
        <strain evidence="1">F1 hybrid</strain>
    </source>
</reference>
<comment type="caution">
    <text evidence="1">The sequence shown here is derived from an EMBL/GenBank/DDBJ whole genome shotgun (WGS) entry which is preliminary data.</text>
</comment>
<evidence type="ECO:0000313" key="2">
    <source>
        <dbReference type="Proteomes" id="UP001057279"/>
    </source>
</evidence>
<organism evidence="1 2">
    <name type="scientific">Ovis ammon polii x Ovis aries</name>
    <dbReference type="NCBI Taxonomy" id="2918886"/>
    <lineage>
        <taxon>Eukaryota</taxon>
        <taxon>Metazoa</taxon>
        <taxon>Chordata</taxon>
        <taxon>Craniata</taxon>
        <taxon>Vertebrata</taxon>
        <taxon>Euteleostomi</taxon>
        <taxon>Mammalia</taxon>
        <taxon>Eutheria</taxon>
        <taxon>Laurasiatheria</taxon>
        <taxon>Artiodactyla</taxon>
        <taxon>Ruminantia</taxon>
        <taxon>Pecora</taxon>
        <taxon>Bovidae</taxon>
        <taxon>Caprinae</taxon>
        <taxon>Ovis</taxon>
    </lineage>
</organism>